<keyword evidence="2" id="KW-0238">DNA-binding</keyword>
<accession>A0ABN1ZCW2</accession>
<dbReference type="Gene3D" id="3.40.1410.10">
    <property type="entry name" value="Chorismate lyase-like"/>
    <property type="match status" value="1"/>
</dbReference>
<proteinExistence type="predicted"/>
<comment type="caution">
    <text evidence="5">The sequence shown here is derived from an EMBL/GenBank/DDBJ whole genome shotgun (WGS) entry which is preliminary data.</text>
</comment>
<dbReference type="InterPro" id="IPR036388">
    <property type="entry name" value="WH-like_DNA-bd_sf"/>
</dbReference>
<sequence length="260" mass="27810">MTVQGRSASGYSAWRLIADEIRREIFDGSLPPAAKLPTEGALAERFRVHRNTVRQAVAALAAEDLVRSRRGSGTFVVEHSVIVHRIGLRTRLSDSLGRRGSAVSGRLLSADTVTEPPPEVDEQLQLDGRPALLLESARSVDGITISRGTHWFDADRVPGVDVHFARTGSMTAALRAVGIEDYLRAHTTVGARIASGEESSDMALPMGTVVLVVHALDALPDGTPLQAGITRFRADRVELDVERPDAGVGALDRTGPAAED</sequence>
<evidence type="ECO:0000313" key="6">
    <source>
        <dbReference type="Proteomes" id="UP001501742"/>
    </source>
</evidence>
<evidence type="ECO:0000256" key="1">
    <source>
        <dbReference type="ARBA" id="ARBA00023015"/>
    </source>
</evidence>
<dbReference type="Proteomes" id="UP001501742">
    <property type="component" value="Unassembled WGS sequence"/>
</dbReference>
<evidence type="ECO:0000313" key="5">
    <source>
        <dbReference type="EMBL" id="GAA1493104.1"/>
    </source>
</evidence>
<dbReference type="EMBL" id="BAAAJX010000005">
    <property type="protein sequence ID" value="GAA1493104.1"/>
    <property type="molecule type" value="Genomic_DNA"/>
</dbReference>
<dbReference type="PRINTS" id="PR00035">
    <property type="entry name" value="HTHGNTR"/>
</dbReference>
<protein>
    <submittedName>
        <fullName evidence="5">Phosphonate metabolism transcriptional regulator PhnF</fullName>
    </submittedName>
</protein>
<dbReference type="RefSeq" id="WP_204606530.1">
    <property type="nucleotide sequence ID" value="NZ_BAAAJX010000005.1"/>
</dbReference>
<dbReference type="InterPro" id="IPR012702">
    <property type="entry name" value="CP_lyase_PhnF"/>
</dbReference>
<dbReference type="PANTHER" id="PTHR44846:SF1">
    <property type="entry name" value="MANNOSYL-D-GLYCERATE TRANSPORT_METABOLISM SYSTEM REPRESSOR MNGR-RELATED"/>
    <property type="match status" value="1"/>
</dbReference>
<dbReference type="SMART" id="SM00345">
    <property type="entry name" value="HTH_GNTR"/>
    <property type="match status" value="1"/>
</dbReference>
<dbReference type="Pfam" id="PF07702">
    <property type="entry name" value="UTRA"/>
    <property type="match status" value="1"/>
</dbReference>
<dbReference type="Gene3D" id="1.10.10.10">
    <property type="entry name" value="Winged helix-like DNA-binding domain superfamily/Winged helix DNA-binding domain"/>
    <property type="match status" value="1"/>
</dbReference>
<dbReference type="CDD" id="cd07377">
    <property type="entry name" value="WHTH_GntR"/>
    <property type="match status" value="1"/>
</dbReference>
<dbReference type="InterPro" id="IPR028978">
    <property type="entry name" value="Chorismate_lyase_/UTRA_dom_sf"/>
</dbReference>
<reference evidence="5 6" key="1">
    <citation type="journal article" date="2019" name="Int. J. Syst. Evol. Microbiol.">
        <title>The Global Catalogue of Microorganisms (GCM) 10K type strain sequencing project: providing services to taxonomists for standard genome sequencing and annotation.</title>
        <authorList>
            <consortium name="The Broad Institute Genomics Platform"/>
            <consortium name="The Broad Institute Genome Sequencing Center for Infectious Disease"/>
            <person name="Wu L."/>
            <person name="Ma J."/>
        </authorList>
    </citation>
    <scope>NUCLEOTIDE SEQUENCE [LARGE SCALE GENOMIC DNA]</scope>
    <source>
        <strain evidence="5 6">JCM 12140</strain>
    </source>
</reference>
<dbReference type="SUPFAM" id="SSF46785">
    <property type="entry name" value="Winged helix' DNA-binding domain"/>
    <property type="match status" value="1"/>
</dbReference>
<organism evidence="5 6">
    <name type="scientific">Curtobacterium herbarum</name>
    <dbReference type="NCBI Taxonomy" id="150122"/>
    <lineage>
        <taxon>Bacteria</taxon>
        <taxon>Bacillati</taxon>
        <taxon>Actinomycetota</taxon>
        <taxon>Actinomycetes</taxon>
        <taxon>Micrococcales</taxon>
        <taxon>Microbacteriaceae</taxon>
        <taxon>Curtobacterium</taxon>
    </lineage>
</organism>
<keyword evidence="6" id="KW-1185">Reference proteome</keyword>
<dbReference type="InterPro" id="IPR011663">
    <property type="entry name" value="UTRA"/>
</dbReference>
<dbReference type="InterPro" id="IPR036390">
    <property type="entry name" value="WH_DNA-bd_sf"/>
</dbReference>
<dbReference type="InterPro" id="IPR000524">
    <property type="entry name" value="Tscrpt_reg_HTH_GntR"/>
</dbReference>
<gene>
    <name evidence="5" type="primary">phnF</name>
    <name evidence="5" type="ORF">GCM10009627_14500</name>
</gene>
<dbReference type="Pfam" id="PF00392">
    <property type="entry name" value="GntR"/>
    <property type="match status" value="1"/>
</dbReference>
<dbReference type="NCBIfam" id="TIGR02325">
    <property type="entry name" value="C_P_lyase_phnF"/>
    <property type="match status" value="1"/>
</dbReference>
<dbReference type="PROSITE" id="PS50949">
    <property type="entry name" value="HTH_GNTR"/>
    <property type="match status" value="1"/>
</dbReference>
<name>A0ABN1ZCW2_9MICO</name>
<dbReference type="SUPFAM" id="SSF64288">
    <property type="entry name" value="Chorismate lyase-like"/>
    <property type="match status" value="1"/>
</dbReference>
<dbReference type="PANTHER" id="PTHR44846">
    <property type="entry name" value="MANNOSYL-D-GLYCERATE TRANSPORT/METABOLISM SYSTEM REPRESSOR MNGR-RELATED"/>
    <property type="match status" value="1"/>
</dbReference>
<dbReference type="InterPro" id="IPR050679">
    <property type="entry name" value="Bact_HTH_transcr_reg"/>
</dbReference>
<keyword evidence="3" id="KW-0804">Transcription</keyword>
<dbReference type="SMART" id="SM00866">
    <property type="entry name" value="UTRA"/>
    <property type="match status" value="1"/>
</dbReference>
<evidence type="ECO:0000256" key="3">
    <source>
        <dbReference type="ARBA" id="ARBA00023163"/>
    </source>
</evidence>
<keyword evidence="1" id="KW-0805">Transcription regulation</keyword>
<evidence type="ECO:0000256" key="2">
    <source>
        <dbReference type="ARBA" id="ARBA00023125"/>
    </source>
</evidence>
<evidence type="ECO:0000259" key="4">
    <source>
        <dbReference type="PROSITE" id="PS50949"/>
    </source>
</evidence>
<feature type="domain" description="HTH gntR-type" evidence="4">
    <location>
        <begin position="11"/>
        <end position="79"/>
    </location>
</feature>